<proteinExistence type="predicted"/>
<organism evidence="1 2">
    <name type="scientific">Cotesia typhae</name>
    <dbReference type="NCBI Taxonomy" id="2053667"/>
    <lineage>
        <taxon>Eukaryota</taxon>
        <taxon>Metazoa</taxon>
        <taxon>Ecdysozoa</taxon>
        <taxon>Arthropoda</taxon>
        <taxon>Hexapoda</taxon>
        <taxon>Insecta</taxon>
        <taxon>Pterygota</taxon>
        <taxon>Neoptera</taxon>
        <taxon>Endopterygota</taxon>
        <taxon>Hymenoptera</taxon>
        <taxon>Apocrita</taxon>
        <taxon>Ichneumonoidea</taxon>
        <taxon>Braconidae</taxon>
        <taxon>Microgastrinae</taxon>
        <taxon>Cotesia</taxon>
    </lineage>
</organism>
<gene>
    <name evidence="1" type="ORF">G9C98_002192</name>
</gene>
<dbReference type="AlphaFoldDB" id="A0A8J5R9F4"/>
<evidence type="ECO:0000313" key="2">
    <source>
        <dbReference type="Proteomes" id="UP000729913"/>
    </source>
</evidence>
<name>A0A8J5R9F4_9HYME</name>
<protein>
    <submittedName>
        <fullName evidence="1">Uncharacterized protein</fullName>
    </submittedName>
</protein>
<keyword evidence="2" id="KW-1185">Reference proteome</keyword>
<dbReference type="Proteomes" id="UP000729913">
    <property type="component" value="Unassembled WGS sequence"/>
</dbReference>
<reference evidence="1" key="2">
    <citation type="submission" date="2021-04" db="EMBL/GenBank/DDBJ databases">
        <title>Genome-wide patterns of bracovirus chromosomal integration into multiple host tissues during parasitism.</title>
        <authorList>
            <person name="Chebbi M.A.C."/>
        </authorList>
    </citation>
    <scope>NUCLEOTIDE SEQUENCE</scope>
    <source>
        <tissue evidence="1">Whole body</tissue>
    </source>
</reference>
<sequence>MLESKNIIWMYSLLWSDSRRILVRSRPRKYRRIPINNRNILRSSRILEFITLLNLHEANTTAG</sequence>
<reference evidence="1" key="1">
    <citation type="submission" date="2020-03" db="EMBL/GenBank/DDBJ databases">
        <authorList>
            <person name="Chebbi M.A."/>
            <person name="Drezen J.M."/>
        </authorList>
    </citation>
    <scope>NUCLEOTIDE SEQUENCE</scope>
    <source>
        <tissue evidence="1">Whole body</tissue>
    </source>
</reference>
<comment type="caution">
    <text evidence="1">The sequence shown here is derived from an EMBL/GenBank/DDBJ whole genome shotgun (WGS) entry which is preliminary data.</text>
</comment>
<evidence type="ECO:0000313" key="1">
    <source>
        <dbReference type="EMBL" id="KAG8041204.1"/>
    </source>
</evidence>
<accession>A0A8J5R9F4</accession>
<dbReference type="EMBL" id="JAAOIC020000019">
    <property type="protein sequence ID" value="KAG8041204.1"/>
    <property type="molecule type" value="Genomic_DNA"/>
</dbReference>